<name>A0AAI8VGM8_9PEZI</name>
<dbReference type="PANTHER" id="PTHR42085">
    <property type="entry name" value="F-BOX DOMAIN-CONTAINING PROTEIN"/>
    <property type="match status" value="1"/>
</dbReference>
<accession>A0AAI8VGM8</accession>
<reference evidence="3" key="1">
    <citation type="submission" date="2023-10" db="EMBL/GenBank/DDBJ databases">
        <authorList>
            <person name="Hackl T."/>
        </authorList>
    </citation>
    <scope>NUCLEOTIDE SEQUENCE</scope>
</reference>
<gene>
    <name evidence="3" type="ORF">KHLLAP_LOCUS4664</name>
</gene>
<dbReference type="InterPro" id="IPR056632">
    <property type="entry name" value="DUF7730"/>
</dbReference>
<evidence type="ECO:0000259" key="2">
    <source>
        <dbReference type="Pfam" id="PF24864"/>
    </source>
</evidence>
<dbReference type="InterPro" id="IPR038883">
    <property type="entry name" value="AN11006-like"/>
</dbReference>
<sequence length="322" mass="37442">MSLTTLPRELRDLIYGFALLQPSRIRQRHKATCERSQRERGQPEQPPFIPKPLPSFRVVGSTQEPAGCGCAKRRLDLLLVSRQIHAEAAPVFWSKSTHTFENAEMFVEDMGRLRPEYRNLIRHICIVSMIPEPLLRHSYGDVFPIFMSRVWEHVLSCKSLRTLEAPPSFVEFHADENQRLGKELLYFETLTILTITCFIWPRAETRHQDTVYVPYPLEVPLDRIKHEEDMIELVRVGIPRHAFSINNAVHEQLLRGSRCRPPRALQLRLCDTDNEVDVTFHDGTTVRLEFLGLPNGPKTHSRNVRERIMAKHPDIFWTDIRG</sequence>
<evidence type="ECO:0000313" key="3">
    <source>
        <dbReference type="EMBL" id="CAJ2504196.1"/>
    </source>
</evidence>
<protein>
    <submittedName>
        <fullName evidence="3">Uu.00g115900.m01.CDS01</fullName>
    </submittedName>
</protein>
<dbReference type="PANTHER" id="PTHR42085:SF2">
    <property type="entry name" value="F-BOX DOMAIN-CONTAINING PROTEIN"/>
    <property type="match status" value="1"/>
</dbReference>
<feature type="region of interest" description="Disordered" evidence="1">
    <location>
        <begin position="28"/>
        <end position="49"/>
    </location>
</feature>
<evidence type="ECO:0000313" key="4">
    <source>
        <dbReference type="Proteomes" id="UP001295740"/>
    </source>
</evidence>
<proteinExistence type="predicted"/>
<feature type="domain" description="DUF7730" evidence="2">
    <location>
        <begin position="3"/>
        <end position="137"/>
    </location>
</feature>
<keyword evidence="4" id="KW-1185">Reference proteome</keyword>
<dbReference type="Pfam" id="PF24864">
    <property type="entry name" value="DUF7730"/>
    <property type="match status" value="1"/>
</dbReference>
<dbReference type="EMBL" id="CAUWAG010000006">
    <property type="protein sequence ID" value="CAJ2504196.1"/>
    <property type="molecule type" value="Genomic_DNA"/>
</dbReference>
<organism evidence="3 4">
    <name type="scientific">Anthostomella pinea</name>
    <dbReference type="NCBI Taxonomy" id="933095"/>
    <lineage>
        <taxon>Eukaryota</taxon>
        <taxon>Fungi</taxon>
        <taxon>Dikarya</taxon>
        <taxon>Ascomycota</taxon>
        <taxon>Pezizomycotina</taxon>
        <taxon>Sordariomycetes</taxon>
        <taxon>Xylariomycetidae</taxon>
        <taxon>Xylariales</taxon>
        <taxon>Xylariaceae</taxon>
        <taxon>Anthostomella</taxon>
    </lineage>
</organism>
<feature type="compositionally biased region" description="Basic and acidic residues" evidence="1">
    <location>
        <begin position="31"/>
        <end position="42"/>
    </location>
</feature>
<evidence type="ECO:0000256" key="1">
    <source>
        <dbReference type="SAM" id="MobiDB-lite"/>
    </source>
</evidence>
<comment type="caution">
    <text evidence="3">The sequence shown here is derived from an EMBL/GenBank/DDBJ whole genome shotgun (WGS) entry which is preliminary data.</text>
</comment>
<dbReference type="AlphaFoldDB" id="A0AAI8VGM8"/>
<dbReference type="Proteomes" id="UP001295740">
    <property type="component" value="Unassembled WGS sequence"/>
</dbReference>